<dbReference type="EMBL" id="CM055743">
    <property type="protein sequence ID" value="KAJ7999578.1"/>
    <property type="molecule type" value="Genomic_DNA"/>
</dbReference>
<evidence type="ECO:0000313" key="2">
    <source>
        <dbReference type="Proteomes" id="UP001157502"/>
    </source>
</evidence>
<gene>
    <name evidence="1" type="ORF">DPEC_G00195870</name>
</gene>
<organism evidence="1 2">
    <name type="scientific">Dallia pectoralis</name>
    <name type="common">Alaska blackfish</name>
    <dbReference type="NCBI Taxonomy" id="75939"/>
    <lineage>
        <taxon>Eukaryota</taxon>
        <taxon>Metazoa</taxon>
        <taxon>Chordata</taxon>
        <taxon>Craniata</taxon>
        <taxon>Vertebrata</taxon>
        <taxon>Euteleostomi</taxon>
        <taxon>Actinopterygii</taxon>
        <taxon>Neopterygii</taxon>
        <taxon>Teleostei</taxon>
        <taxon>Protacanthopterygii</taxon>
        <taxon>Esociformes</taxon>
        <taxon>Umbridae</taxon>
        <taxon>Dallia</taxon>
    </lineage>
</organism>
<evidence type="ECO:0000313" key="1">
    <source>
        <dbReference type="EMBL" id="KAJ7999578.1"/>
    </source>
</evidence>
<keyword evidence="2" id="KW-1185">Reference proteome</keyword>
<reference evidence="1" key="1">
    <citation type="submission" date="2021-05" db="EMBL/GenBank/DDBJ databases">
        <authorList>
            <person name="Pan Q."/>
            <person name="Jouanno E."/>
            <person name="Zahm M."/>
            <person name="Klopp C."/>
            <person name="Cabau C."/>
            <person name="Louis A."/>
            <person name="Berthelot C."/>
            <person name="Parey E."/>
            <person name="Roest Crollius H."/>
            <person name="Montfort J."/>
            <person name="Robinson-Rechavi M."/>
            <person name="Bouchez O."/>
            <person name="Lampietro C."/>
            <person name="Lopez Roques C."/>
            <person name="Donnadieu C."/>
            <person name="Postlethwait J."/>
            <person name="Bobe J."/>
            <person name="Dillon D."/>
            <person name="Chandos A."/>
            <person name="von Hippel F."/>
            <person name="Guiguen Y."/>
        </authorList>
    </citation>
    <scope>NUCLEOTIDE SEQUENCE</scope>
    <source>
        <strain evidence="1">YG-Jan2019</strain>
    </source>
</reference>
<proteinExistence type="predicted"/>
<comment type="caution">
    <text evidence="1">The sequence shown here is derived from an EMBL/GenBank/DDBJ whole genome shotgun (WGS) entry which is preliminary data.</text>
</comment>
<name>A0ACC2G754_DALPE</name>
<protein>
    <submittedName>
        <fullName evidence="1">Uncharacterized protein</fullName>
    </submittedName>
</protein>
<feature type="non-terminal residue" evidence="1">
    <location>
        <position position="1"/>
    </location>
</feature>
<dbReference type="Proteomes" id="UP001157502">
    <property type="component" value="Chromosome 16"/>
</dbReference>
<accession>A0ACC2G754</accession>
<sequence length="92" mass="10642">QVDVSDISLCLESTIGDTDDYYCLYFGKVLWWMFGLGYCVICLFLPYQKCCHQINSHSQARFPFSNVIRSYFLKGLRVGRSDDLGNTFHVIL</sequence>